<dbReference type="InterPro" id="IPR003736">
    <property type="entry name" value="PAAI_dom"/>
</dbReference>
<dbReference type="RefSeq" id="XP_031025928.1">
    <property type="nucleotide sequence ID" value="XM_031167999.1"/>
</dbReference>
<sequence length="156" mass="16388">MSTSRAAIEVVRETWKSLLNAGGLDTRLLSGFKVLDAKADEGIIKAEMLVEQIHLNRAHGLHGGCICTLVDIAGSLAVSARRQSSGFTGVSTDIHVSFLNGGKLGDRLLIESICSKAGKTLAFTSTKISVGDKLLATGSHTKYIGAAIKPVSKPLE</sequence>
<dbReference type="OrthoDB" id="46529at2759"/>
<dbReference type="SUPFAM" id="SSF54637">
    <property type="entry name" value="Thioesterase/thiol ester dehydrase-isomerase"/>
    <property type="match status" value="1"/>
</dbReference>
<evidence type="ECO:0000256" key="1">
    <source>
        <dbReference type="ARBA" id="ARBA00008324"/>
    </source>
</evidence>
<evidence type="ECO:0000313" key="5">
    <source>
        <dbReference type="Proteomes" id="UP000319731"/>
    </source>
</evidence>
<dbReference type="InterPro" id="IPR029069">
    <property type="entry name" value="HotDog_dom_sf"/>
</dbReference>
<dbReference type="GeneID" id="42003296"/>
<dbReference type="GO" id="GO:0047617">
    <property type="term" value="F:fatty acyl-CoA hydrolase activity"/>
    <property type="evidence" value="ECO:0007669"/>
    <property type="project" value="InterPro"/>
</dbReference>
<proteinExistence type="inferred from homology"/>
<gene>
    <name evidence="4" type="ORF">SmJEL517_g02071</name>
</gene>
<dbReference type="EMBL" id="QEAO01000008">
    <property type="protein sequence ID" value="TPX35455.1"/>
    <property type="molecule type" value="Genomic_DNA"/>
</dbReference>
<evidence type="ECO:0000313" key="4">
    <source>
        <dbReference type="EMBL" id="TPX35455.1"/>
    </source>
</evidence>
<keyword evidence="5" id="KW-1185">Reference proteome</keyword>
<dbReference type="AlphaFoldDB" id="A0A507CD19"/>
<dbReference type="NCBIfam" id="TIGR00369">
    <property type="entry name" value="unchar_dom_1"/>
    <property type="match status" value="1"/>
</dbReference>
<dbReference type="InterPro" id="IPR006683">
    <property type="entry name" value="Thioestr_dom"/>
</dbReference>
<comment type="similarity">
    <text evidence="1">Belongs to the thioesterase PaaI family.</text>
</comment>
<comment type="caution">
    <text evidence="4">The sequence shown here is derived from an EMBL/GenBank/DDBJ whole genome shotgun (WGS) entry which is preliminary data.</text>
</comment>
<dbReference type="STRING" id="1806994.A0A507CD19"/>
<reference evidence="4 5" key="1">
    <citation type="journal article" date="2019" name="Sci. Rep.">
        <title>Comparative genomics of chytrid fungi reveal insights into the obligate biotrophic and pathogenic lifestyle of Synchytrium endobioticum.</title>
        <authorList>
            <person name="van de Vossenberg B.T.L.H."/>
            <person name="Warris S."/>
            <person name="Nguyen H.D.T."/>
            <person name="van Gent-Pelzer M.P.E."/>
            <person name="Joly D.L."/>
            <person name="van de Geest H.C."/>
            <person name="Bonants P.J.M."/>
            <person name="Smith D.S."/>
            <person name="Levesque C.A."/>
            <person name="van der Lee T.A.J."/>
        </authorList>
    </citation>
    <scope>NUCLEOTIDE SEQUENCE [LARGE SCALE GENOMIC DNA]</scope>
    <source>
        <strain evidence="4 5">JEL517</strain>
    </source>
</reference>
<dbReference type="Gene3D" id="3.10.129.10">
    <property type="entry name" value="Hotdog Thioesterase"/>
    <property type="match status" value="1"/>
</dbReference>
<dbReference type="CDD" id="cd03443">
    <property type="entry name" value="PaaI_thioesterase"/>
    <property type="match status" value="1"/>
</dbReference>
<dbReference type="Proteomes" id="UP000319731">
    <property type="component" value="Unassembled WGS sequence"/>
</dbReference>
<dbReference type="Pfam" id="PF03061">
    <property type="entry name" value="4HBT"/>
    <property type="match status" value="1"/>
</dbReference>
<accession>A0A507CD19</accession>
<evidence type="ECO:0000256" key="2">
    <source>
        <dbReference type="ARBA" id="ARBA00022801"/>
    </source>
</evidence>
<dbReference type="PANTHER" id="PTHR21660:SF1">
    <property type="entry name" value="ACYL-COENZYME A THIOESTERASE 13"/>
    <property type="match status" value="1"/>
</dbReference>
<name>A0A507CD19_9FUNG</name>
<dbReference type="PANTHER" id="PTHR21660">
    <property type="entry name" value="THIOESTERASE SUPERFAMILY MEMBER-RELATED"/>
    <property type="match status" value="1"/>
</dbReference>
<keyword evidence="2" id="KW-0378">Hydrolase</keyword>
<dbReference type="InterPro" id="IPR039298">
    <property type="entry name" value="ACOT13"/>
</dbReference>
<protein>
    <recommendedName>
        <fullName evidence="3">Thioesterase domain-containing protein</fullName>
    </recommendedName>
</protein>
<feature type="domain" description="Thioesterase" evidence="3">
    <location>
        <begin position="61"/>
        <end position="132"/>
    </location>
</feature>
<evidence type="ECO:0000259" key="3">
    <source>
        <dbReference type="Pfam" id="PF03061"/>
    </source>
</evidence>
<organism evidence="4 5">
    <name type="scientific">Synchytrium microbalum</name>
    <dbReference type="NCBI Taxonomy" id="1806994"/>
    <lineage>
        <taxon>Eukaryota</taxon>
        <taxon>Fungi</taxon>
        <taxon>Fungi incertae sedis</taxon>
        <taxon>Chytridiomycota</taxon>
        <taxon>Chytridiomycota incertae sedis</taxon>
        <taxon>Chytridiomycetes</taxon>
        <taxon>Synchytriales</taxon>
        <taxon>Synchytriaceae</taxon>
        <taxon>Synchytrium</taxon>
    </lineage>
</organism>